<protein>
    <submittedName>
        <fullName evidence="1">Uncharacterized protein</fullName>
    </submittedName>
</protein>
<dbReference type="AlphaFoldDB" id="A0A0R1VM09"/>
<reference evidence="1 2" key="1">
    <citation type="journal article" date="2015" name="Genome Announc.">
        <title>Expanding the biotechnology potential of lactobacilli through comparative genomics of 213 strains and associated genera.</title>
        <authorList>
            <person name="Sun Z."/>
            <person name="Harris H.M."/>
            <person name="McCann A."/>
            <person name="Guo C."/>
            <person name="Argimon S."/>
            <person name="Zhang W."/>
            <person name="Yang X."/>
            <person name="Jeffery I.B."/>
            <person name="Cooney J.C."/>
            <person name="Kagawa T.F."/>
            <person name="Liu W."/>
            <person name="Song Y."/>
            <person name="Salvetti E."/>
            <person name="Wrobel A."/>
            <person name="Rasinkangas P."/>
            <person name="Parkhill J."/>
            <person name="Rea M.C."/>
            <person name="O'Sullivan O."/>
            <person name="Ritari J."/>
            <person name="Douillard F.P."/>
            <person name="Paul Ross R."/>
            <person name="Yang R."/>
            <person name="Briner A.E."/>
            <person name="Felis G.E."/>
            <person name="de Vos W.M."/>
            <person name="Barrangou R."/>
            <person name="Klaenhammer T.R."/>
            <person name="Caufield P.W."/>
            <person name="Cui Y."/>
            <person name="Zhang H."/>
            <person name="O'Toole P.W."/>
        </authorList>
    </citation>
    <scope>NUCLEOTIDE SEQUENCE [LARGE SCALE GENOMIC DNA]</scope>
    <source>
        <strain evidence="1 2">DSM 16761</strain>
    </source>
</reference>
<gene>
    <name evidence="1" type="ORF">FC59_GL001637</name>
</gene>
<name>A0A0R1VM09_9LACO</name>
<dbReference type="RefSeq" id="WP_025014938.1">
    <property type="nucleotide sequence ID" value="NZ_AZFU01000004.1"/>
</dbReference>
<sequence>MATYGEIRTTTYERWLTRQHNKFDAWFNRTRSTNDHADSSSSLKPPFEYIVDRVKREHPGKFKNNLEARVYARKHDPVGRRYERLRKQGVEPARMYSILHLGPHSRASTGRNGH</sequence>
<comment type="caution">
    <text evidence="1">The sequence shown here is derived from an EMBL/GenBank/DDBJ whole genome shotgun (WGS) entry which is preliminary data.</text>
</comment>
<dbReference type="PATRIC" id="fig|1423767.3.peg.1696"/>
<proteinExistence type="predicted"/>
<evidence type="ECO:0000313" key="2">
    <source>
        <dbReference type="Proteomes" id="UP000051307"/>
    </source>
</evidence>
<evidence type="ECO:0000313" key="1">
    <source>
        <dbReference type="EMBL" id="KRM06721.1"/>
    </source>
</evidence>
<dbReference type="EMBL" id="AZFU01000004">
    <property type="protein sequence ID" value="KRM06721.1"/>
    <property type="molecule type" value="Genomic_DNA"/>
</dbReference>
<dbReference type="Proteomes" id="UP000051307">
    <property type="component" value="Unassembled WGS sequence"/>
</dbReference>
<accession>A0A0R1VM09</accession>
<organism evidence="1 2">
    <name type="scientific">Lactobacillus kitasatonis DSM 16761 = JCM 1039</name>
    <dbReference type="NCBI Taxonomy" id="1423767"/>
    <lineage>
        <taxon>Bacteria</taxon>
        <taxon>Bacillati</taxon>
        <taxon>Bacillota</taxon>
        <taxon>Bacilli</taxon>
        <taxon>Lactobacillales</taxon>
        <taxon>Lactobacillaceae</taxon>
        <taxon>Lactobacillus</taxon>
    </lineage>
</organism>